<dbReference type="PANTHER" id="PTHR42810">
    <property type="entry name" value="PURINE PERMEASE C1399.01C-RELATED"/>
    <property type="match status" value="1"/>
</dbReference>
<evidence type="ECO:0000256" key="2">
    <source>
        <dbReference type="ARBA" id="ARBA00008821"/>
    </source>
</evidence>
<keyword evidence="3" id="KW-0813">Transport</keyword>
<dbReference type="GO" id="GO:0005886">
    <property type="term" value="C:plasma membrane"/>
    <property type="evidence" value="ECO:0007669"/>
    <property type="project" value="UniProtKB-SubCell"/>
</dbReference>
<dbReference type="Proteomes" id="UP000030300">
    <property type="component" value="Chromosome"/>
</dbReference>
<evidence type="ECO:0000313" key="9">
    <source>
        <dbReference type="Proteomes" id="UP000030300"/>
    </source>
</evidence>
<evidence type="ECO:0000256" key="7">
    <source>
        <dbReference type="ARBA" id="ARBA00023136"/>
    </source>
</evidence>
<keyword evidence="5" id="KW-0812">Transmembrane</keyword>
<dbReference type="Pfam" id="PF00860">
    <property type="entry name" value="Xan_ur_permease"/>
    <property type="match status" value="1"/>
</dbReference>
<keyword evidence="6" id="KW-1133">Transmembrane helix</keyword>
<keyword evidence="7" id="KW-0472">Membrane</keyword>
<evidence type="ECO:0000256" key="1">
    <source>
        <dbReference type="ARBA" id="ARBA00004651"/>
    </source>
</evidence>
<keyword evidence="9" id="KW-1185">Reference proteome</keyword>
<dbReference type="GO" id="GO:0042907">
    <property type="term" value="F:xanthine transmembrane transporter activity"/>
    <property type="evidence" value="ECO:0007669"/>
    <property type="project" value="TreeGrafter"/>
</dbReference>
<dbReference type="InterPro" id="IPR006042">
    <property type="entry name" value="Xan_ur_permease"/>
</dbReference>
<sequence length="440" mass="45340">MALLSWSLHGDGKKVIPGRVVTPDERLAWPRMAGLGAQHVIAMFSATTLVPVLTGFPVSTTLFFSGVGTLLFLVITRNKVPSYTGSAFAFIAPVLAAQAQGGYAAALCGLVATGVALIITGLIINQVGYQIIDRVAPPVVTGTIVTMVGLNLAPVAWTNYQDDGLLASVTLAVVVLVSVLLRGFISRLAVFIGVAVGYLLAAGLGRVELDPVRDASWLGWPDFTAPTFSLQAILLIVPAVLLVLVVENAAHVKAVSAMCERNLDSSIGNAVIGDGVATTVSGMFGGSGQITYAENIGVMALTRIYSTAAYMIAAGIAIALSICPKFGALVGAVPLGVLGGVSTILFGMIACMGLRMYVAAEVDFRDPVNLTTAALGLIVGAANYTLTLGDYVFAGIALSGVGTIVVYHLLRFAADRAEPGDPGQHAATPASPALDVPKEF</sequence>
<organism evidence="8 9">
    <name type="scientific">Nocardioides simplex</name>
    <name type="common">Arthrobacter simplex</name>
    <dbReference type="NCBI Taxonomy" id="2045"/>
    <lineage>
        <taxon>Bacteria</taxon>
        <taxon>Bacillati</taxon>
        <taxon>Actinomycetota</taxon>
        <taxon>Actinomycetes</taxon>
        <taxon>Propionibacteriales</taxon>
        <taxon>Nocardioidaceae</taxon>
        <taxon>Pimelobacter</taxon>
    </lineage>
</organism>
<dbReference type="InterPro" id="IPR006043">
    <property type="entry name" value="NCS2"/>
</dbReference>
<dbReference type="EMBL" id="CP009896">
    <property type="protein sequence ID" value="AIY19455.1"/>
    <property type="molecule type" value="Genomic_DNA"/>
</dbReference>
<dbReference type="eggNOG" id="COG2233">
    <property type="taxonomic scope" value="Bacteria"/>
</dbReference>
<protein>
    <submittedName>
        <fullName evidence="8">Uracil permease</fullName>
    </submittedName>
</protein>
<dbReference type="NCBIfam" id="TIGR00801">
    <property type="entry name" value="ncs2"/>
    <property type="match status" value="1"/>
</dbReference>
<dbReference type="HOGENOM" id="CLU_017959_1_1_11"/>
<dbReference type="RefSeq" id="WP_038682673.1">
    <property type="nucleotide sequence ID" value="NZ_BJMC01000020.1"/>
</dbReference>
<keyword evidence="4" id="KW-1003">Cell membrane</keyword>
<dbReference type="KEGG" id="psim:KR76_26645"/>
<reference evidence="8 9" key="1">
    <citation type="journal article" date="2015" name="Genome Announc.">
        <title>Complete Genome Sequence of Steroid-Transforming Nocardioides simplex VKM Ac-2033D.</title>
        <authorList>
            <person name="Shtratnikova V.Y."/>
            <person name="Schelkunov M.I."/>
            <person name="Pekov Y.A."/>
            <person name="Fokina V.V."/>
            <person name="Logacheva M.D."/>
            <person name="Sokolov S.L."/>
            <person name="Bragin E.Y."/>
            <person name="Ashapkin V.V."/>
            <person name="Donova M.V."/>
        </authorList>
    </citation>
    <scope>NUCLEOTIDE SEQUENCE [LARGE SCALE GENOMIC DNA]</scope>
    <source>
        <strain evidence="8 9">VKM Ac-2033D</strain>
    </source>
</reference>
<dbReference type="OrthoDB" id="9779092at2"/>
<dbReference type="STRING" id="2045.KR76_26645"/>
<evidence type="ECO:0000256" key="3">
    <source>
        <dbReference type="ARBA" id="ARBA00022448"/>
    </source>
</evidence>
<evidence type="ECO:0000313" key="8">
    <source>
        <dbReference type="EMBL" id="AIY19455.1"/>
    </source>
</evidence>
<comment type="subcellular location">
    <subcellularLocation>
        <location evidence="1">Cell membrane</location>
        <topology evidence="1">Multi-pass membrane protein</topology>
    </subcellularLocation>
</comment>
<proteinExistence type="inferred from homology"/>
<dbReference type="PANTHER" id="PTHR42810:SF4">
    <property type="entry name" value="URIC ACID TRANSPORTER UACT"/>
    <property type="match status" value="1"/>
</dbReference>
<dbReference type="AlphaFoldDB" id="A0A0A1DVI7"/>
<dbReference type="GeneID" id="96612321"/>
<evidence type="ECO:0000256" key="4">
    <source>
        <dbReference type="ARBA" id="ARBA00022475"/>
    </source>
</evidence>
<gene>
    <name evidence="8" type="ORF">KR76_26645</name>
</gene>
<comment type="similarity">
    <text evidence="2">Belongs to the nucleobase:cation symporter-2 (NCS2) (TC 2.A.40) family.</text>
</comment>
<accession>A0A0A1DVI7</accession>
<evidence type="ECO:0000256" key="5">
    <source>
        <dbReference type="ARBA" id="ARBA00022692"/>
    </source>
</evidence>
<name>A0A0A1DVI7_NOCSI</name>
<evidence type="ECO:0000256" key="6">
    <source>
        <dbReference type="ARBA" id="ARBA00022989"/>
    </source>
</evidence>